<dbReference type="Pfam" id="PF26340">
    <property type="entry name" value="DNA-SBD_ScoMcrA"/>
    <property type="match status" value="1"/>
</dbReference>
<organism evidence="3 4">
    <name type="scientific">Salisediminibacterium beveridgei</name>
    <dbReference type="NCBI Taxonomy" id="632773"/>
    <lineage>
        <taxon>Bacteria</taxon>
        <taxon>Bacillati</taxon>
        <taxon>Bacillota</taxon>
        <taxon>Bacilli</taxon>
        <taxon>Bacillales</taxon>
        <taxon>Bacillaceae</taxon>
        <taxon>Salisediminibacterium</taxon>
    </lineage>
</organism>
<evidence type="ECO:0000313" key="4">
    <source>
        <dbReference type="Proteomes" id="UP000094463"/>
    </source>
</evidence>
<keyword evidence="4" id="KW-1185">Reference proteome</keyword>
<sequence length="947" mass="111162">MKLSELLEEIDKINLHKQKNQGVSLKKPLLLLLLISIIHRGQISENKFIFKELEDDLDDLIKLFGGRRLRSSMPEQPFNYLVSSNIWEIKSKYGLGVISDDKVSKKIMRDTETYGFFVEGVFDLLIESEDNRALVSSFILNKFWADSIQYDIKKRLYLPETQESNMEQSYEENGVEIMGHSDELFYFLKNIEEELYNLASKMEDRLFDDPKASCMYARSLLESILENVLKNEQKLDVLSQPLVEKIKFINMEGYLPKSDPKVFNSMYIIRKTGNKAIHDKDFSSIEDAIKLYRESFVVASWFAEVYGDGSIQIPKYREPLKSRQEFIPKDQLESVLNELLKEKQVNFMMPDSNKSEIKQNEDNLETEKNTLIKEDLPTGKSYLLRELRRLQESSMEAVESPEEFSKFKQYMHVDRKIQSDIEAIIKEESESNKSSLIILSGSVGDGKSHLLSYFKENLPEISNFKIYNDATESYDRKKTAVETLTEELISFSDQHLDKNNEKMIIAMNLGILNKFLEADHGEYSYFKLKEFIEKSKVFERDHSPYFSEKPYSIVTFSEYPPFELSENGAQSEFFQGILNRIFVESDSNPFYEAFKLDVNEHKGFKGILHYNYQYLMNSQVQYVVVQSMIRAILMKKIVVSTRAVFNFIANIIIPEGYDEELEFGWSDGDFFENSFPNLMFNRKNRSIMLDAMAEIDPIHYRNKDIDNIILDINTKEDRKKVVDEHLSNNDYFPLYQKIFETDSQGANSSLLSNTQLSKMLIRVSFLTNSEFYKNLIPDSYISFLRNLYSFNKRNTEEIRKFSMIVYSAMMKWRGTPKNNYIYIKDYFEFKVAQKLNINASADHLKAVQGDLLRSFDLIIRVGFTEKHSKKTIYLDIDYYLYQLLLAVEKGYQQNYKDMEDAINFIEFIDRIISCSNNEEELLIHMPKEKKIYRLEYSDLSGYTFDRE</sequence>
<dbReference type="Pfam" id="PF13643">
    <property type="entry name" value="DUF4145"/>
    <property type="match status" value="1"/>
</dbReference>
<protein>
    <submittedName>
        <fullName evidence="3">Uncharacterized protein</fullName>
    </submittedName>
</protein>
<dbReference type="InterPro" id="IPR025285">
    <property type="entry name" value="DUF4145"/>
</dbReference>
<dbReference type="RefSeq" id="WP_069365504.1">
    <property type="nucleotide sequence ID" value="NZ_CP012502.1"/>
</dbReference>
<dbReference type="STRING" id="632773.BBEV_2174"/>
<dbReference type="AlphaFoldDB" id="A0A1D7QWZ9"/>
<proteinExistence type="predicted"/>
<dbReference type="Proteomes" id="UP000094463">
    <property type="component" value="Chromosome"/>
</dbReference>
<name>A0A1D7QWZ9_9BACI</name>
<feature type="domain" description="ScoMcrA-like DNA sulfur-binding" evidence="2">
    <location>
        <begin position="5"/>
        <end position="156"/>
    </location>
</feature>
<dbReference type="EMBL" id="CP012502">
    <property type="protein sequence ID" value="AOM83532.1"/>
    <property type="molecule type" value="Genomic_DNA"/>
</dbReference>
<accession>A0A1D7QWZ9</accession>
<dbReference type="InterPro" id="IPR058813">
    <property type="entry name" value="DNA-SBD_ScoMcrA"/>
</dbReference>
<feature type="domain" description="DUF4145" evidence="1">
    <location>
        <begin position="206"/>
        <end position="291"/>
    </location>
</feature>
<dbReference type="NCBIfam" id="TIGR03238">
    <property type="entry name" value="dnd_assoc_3"/>
    <property type="match status" value="1"/>
</dbReference>
<evidence type="ECO:0000259" key="2">
    <source>
        <dbReference type="Pfam" id="PF26340"/>
    </source>
</evidence>
<reference evidence="3 4" key="1">
    <citation type="submission" date="2015-08" db="EMBL/GenBank/DDBJ databases">
        <title>The complete genome sequence of Bacillus beveridgei MLTeJB.</title>
        <authorList>
            <person name="Hanson T.E."/>
            <person name="Mesa C."/>
            <person name="Basesman S.M."/>
            <person name="Oremland R.S."/>
        </authorList>
    </citation>
    <scope>NUCLEOTIDE SEQUENCE [LARGE SCALE GENOMIC DNA]</scope>
    <source>
        <strain evidence="3 4">MLTeJB</strain>
    </source>
</reference>
<gene>
    <name evidence="3" type="ORF">BBEV_2174</name>
</gene>
<dbReference type="PATRIC" id="fig|632773.3.peg.2291"/>
<dbReference type="KEGG" id="bbev:BBEV_2174"/>
<dbReference type="InterPro" id="IPR017647">
    <property type="entry name" value="Dnd_assoc_3"/>
</dbReference>
<evidence type="ECO:0000259" key="1">
    <source>
        <dbReference type="Pfam" id="PF13643"/>
    </source>
</evidence>
<evidence type="ECO:0000313" key="3">
    <source>
        <dbReference type="EMBL" id="AOM83532.1"/>
    </source>
</evidence>